<dbReference type="InParanoid" id="A0A1Z5J9J0"/>
<dbReference type="EMBL" id="BDSP01000022">
    <property type="protein sequence ID" value="GAX10655.1"/>
    <property type="molecule type" value="Genomic_DNA"/>
</dbReference>
<dbReference type="AlphaFoldDB" id="A0A1Z5J9J0"/>
<dbReference type="Pfam" id="PF14497">
    <property type="entry name" value="GST_C_3"/>
    <property type="match status" value="1"/>
</dbReference>
<feature type="domain" description="GST N-terminal" evidence="1">
    <location>
        <begin position="4"/>
        <end position="87"/>
    </location>
</feature>
<dbReference type="InterPro" id="IPR004045">
    <property type="entry name" value="Glutathione_S-Trfase_N"/>
</dbReference>
<dbReference type="CDD" id="cd03039">
    <property type="entry name" value="GST_N_Sigma_like"/>
    <property type="match status" value="1"/>
</dbReference>
<evidence type="ECO:0000259" key="1">
    <source>
        <dbReference type="PROSITE" id="PS50404"/>
    </source>
</evidence>
<dbReference type="PROSITE" id="PS50405">
    <property type="entry name" value="GST_CTER"/>
    <property type="match status" value="1"/>
</dbReference>
<dbReference type="PANTHER" id="PTHR11571">
    <property type="entry name" value="GLUTATHIONE S-TRANSFERASE"/>
    <property type="match status" value="1"/>
</dbReference>
<dbReference type="InterPro" id="IPR036282">
    <property type="entry name" value="Glutathione-S-Trfase_C_sf"/>
</dbReference>
<reference evidence="3 4" key="1">
    <citation type="journal article" date="2015" name="Plant Cell">
        <title>Oil accumulation by the oleaginous diatom Fistulifera solaris as revealed by the genome and transcriptome.</title>
        <authorList>
            <person name="Tanaka T."/>
            <person name="Maeda Y."/>
            <person name="Veluchamy A."/>
            <person name="Tanaka M."/>
            <person name="Abida H."/>
            <person name="Marechal E."/>
            <person name="Bowler C."/>
            <person name="Muto M."/>
            <person name="Sunaga Y."/>
            <person name="Tanaka M."/>
            <person name="Yoshino T."/>
            <person name="Taniguchi T."/>
            <person name="Fukuda Y."/>
            <person name="Nemoto M."/>
            <person name="Matsumoto M."/>
            <person name="Wong P.S."/>
            <person name="Aburatani S."/>
            <person name="Fujibuchi W."/>
        </authorList>
    </citation>
    <scope>NUCLEOTIDE SEQUENCE [LARGE SCALE GENOMIC DNA]</scope>
    <source>
        <strain evidence="3 4">JPCC DA0580</strain>
    </source>
</reference>
<dbReference type="SUPFAM" id="SSF47616">
    <property type="entry name" value="GST C-terminal domain-like"/>
    <property type="match status" value="1"/>
</dbReference>
<evidence type="ECO:0000313" key="3">
    <source>
        <dbReference type="EMBL" id="GAX10655.1"/>
    </source>
</evidence>
<evidence type="ECO:0008006" key="5">
    <source>
        <dbReference type="Google" id="ProtNLM"/>
    </source>
</evidence>
<gene>
    <name evidence="3" type="ORF">FisN_14Lh163</name>
</gene>
<sequence length="229" mass="26165">MTFPKLTLTYFDIEGRGEPIRLCLALAGIPFEDERVAFADWKEMKPKAPFGLLPYLKVDKEDGSEPVFRTQSLGILRGLAREYAPDLYHDVFAVEEAMGIVDDMMDRFIPSMYISMRPAQYGHPADVAQTEEGKKTIKAMRERFVSQDLPVYLKQLETLLARHDNKFLASSDKPSIADCYAIPSLRSFTRNYLDHIPGNCLDDHPLIVDYIKRFCALPEIQGRYTTGLY</sequence>
<dbReference type="InterPro" id="IPR050213">
    <property type="entry name" value="GST_superfamily"/>
</dbReference>
<dbReference type="PROSITE" id="PS50404">
    <property type="entry name" value="GST_NTER"/>
    <property type="match status" value="1"/>
</dbReference>
<dbReference type="GO" id="GO:0004364">
    <property type="term" value="F:glutathione transferase activity"/>
    <property type="evidence" value="ECO:0007669"/>
    <property type="project" value="TreeGrafter"/>
</dbReference>
<comment type="caution">
    <text evidence="3">The sequence shown here is derived from an EMBL/GenBank/DDBJ whole genome shotgun (WGS) entry which is preliminary data.</text>
</comment>
<keyword evidence="4" id="KW-1185">Reference proteome</keyword>
<dbReference type="Proteomes" id="UP000198406">
    <property type="component" value="Unassembled WGS sequence"/>
</dbReference>
<organism evidence="3 4">
    <name type="scientific">Fistulifera solaris</name>
    <name type="common">Oleaginous diatom</name>
    <dbReference type="NCBI Taxonomy" id="1519565"/>
    <lineage>
        <taxon>Eukaryota</taxon>
        <taxon>Sar</taxon>
        <taxon>Stramenopiles</taxon>
        <taxon>Ochrophyta</taxon>
        <taxon>Bacillariophyta</taxon>
        <taxon>Bacillariophyceae</taxon>
        <taxon>Bacillariophycidae</taxon>
        <taxon>Naviculales</taxon>
        <taxon>Naviculaceae</taxon>
        <taxon>Fistulifera</taxon>
    </lineage>
</organism>
<dbReference type="Gene3D" id="3.40.30.10">
    <property type="entry name" value="Glutaredoxin"/>
    <property type="match status" value="1"/>
</dbReference>
<dbReference type="SUPFAM" id="SSF52833">
    <property type="entry name" value="Thioredoxin-like"/>
    <property type="match status" value="1"/>
</dbReference>
<feature type="domain" description="GST C-terminal" evidence="2">
    <location>
        <begin position="94"/>
        <end position="229"/>
    </location>
</feature>
<dbReference type="GO" id="GO:0006749">
    <property type="term" value="P:glutathione metabolic process"/>
    <property type="evidence" value="ECO:0007669"/>
    <property type="project" value="TreeGrafter"/>
</dbReference>
<dbReference type="InterPro" id="IPR004046">
    <property type="entry name" value="GST_C"/>
</dbReference>
<dbReference type="Gene3D" id="1.20.1050.10">
    <property type="match status" value="1"/>
</dbReference>
<dbReference type="OrthoDB" id="420389at2759"/>
<dbReference type="SFLD" id="SFLDS00019">
    <property type="entry name" value="Glutathione_Transferase_(cytos"/>
    <property type="match status" value="1"/>
</dbReference>
<evidence type="ECO:0000313" key="4">
    <source>
        <dbReference type="Proteomes" id="UP000198406"/>
    </source>
</evidence>
<dbReference type="InterPro" id="IPR036249">
    <property type="entry name" value="Thioredoxin-like_sf"/>
</dbReference>
<proteinExistence type="predicted"/>
<protein>
    <recommendedName>
        <fullName evidence="5">Glutathione S-transferase</fullName>
    </recommendedName>
</protein>
<dbReference type="InterPro" id="IPR010987">
    <property type="entry name" value="Glutathione-S-Trfase_C-like"/>
</dbReference>
<name>A0A1Z5J9J0_FISSO</name>
<evidence type="ECO:0000259" key="2">
    <source>
        <dbReference type="PROSITE" id="PS50405"/>
    </source>
</evidence>
<dbReference type="InterPro" id="IPR040079">
    <property type="entry name" value="Glutathione_S-Trfase"/>
</dbReference>
<accession>A0A1Z5J9J0</accession>